<sequence length="175" mass="19810">MSKSSQDTAASAVAVHSEETKIDMHCCHMLSFKRNPKLSISTFYIVFRILLTSHRQLGVSFIKISGPDVPKLRIECEAVKTGRALVDGLLEERIQVQPCTRPAQVTVEIYNARTTFTAEDILSAPTSIGWDDETVPLTIDQRTGWVMRWDDEERVVYLRELLHAARNQVDDGHKL</sequence>
<keyword evidence="2" id="KW-1185">Reference proteome</keyword>
<dbReference type="HOGENOM" id="CLU_1533112_0_0_1"/>
<dbReference type="GeneID" id="18919848"/>
<reference evidence="1 2" key="1">
    <citation type="journal article" date="2012" name="BMC Genomics">
        <title>Comparative genomics of the white-rot fungi, Phanerochaete carnosa and P. chrysosporium, to elucidate the genetic basis of the distinct wood types they colonize.</title>
        <authorList>
            <person name="Suzuki H."/>
            <person name="MacDonald J."/>
            <person name="Syed K."/>
            <person name="Salamov A."/>
            <person name="Hori C."/>
            <person name="Aerts A."/>
            <person name="Henrissat B."/>
            <person name="Wiebenga A."/>
            <person name="vanKuyk P.A."/>
            <person name="Barry K."/>
            <person name="Lindquist E."/>
            <person name="LaButti K."/>
            <person name="Lapidus A."/>
            <person name="Lucas S."/>
            <person name="Coutinho P."/>
            <person name="Gong Y."/>
            <person name="Samejima M."/>
            <person name="Mahadevan R."/>
            <person name="Abou-Zaid M."/>
            <person name="de Vries R.P."/>
            <person name="Igarashi K."/>
            <person name="Yadav J.S."/>
            <person name="Grigoriev I.V."/>
            <person name="Master E.R."/>
        </authorList>
    </citation>
    <scope>NUCLEOTIDE SEQUENCE [LARGE SCALE GENOMIC DNA]</scope>
    <source>
        <strain evidence="1 2">HHB-10118-sp</strain>
    </source>
</reference>
<dbReference type="KEGG" id="pco:PHACADRAFT_33753"/>
<dbReference type="Proteomes" id="UP000008370">
    <property type="component" value="Unassembled WGS sequence"/>
</dbReference>
<proteinExistence type="predicted"/>
<evidence type="ECO:0000313" key="2">
    <source>
        <dbReference type="Proteomes" id="UP000008370"/>
    </source>
</evidence>
<dbReference type="AlphaFoldDB" id="K5UH06"/>
<dbReference type="InParanoid" id="K5UH06"/>
<accession>K5UH06</accession>
<evidence type="ECO:0000313" key="1">
    <source>
        <dbReference type="EMBL" id="EKM48766.1"/>
    </source>
</evidence>
<dbReference type="RefSeq" id="XP_007402682.1">
    <property type="nucleotide sequence ID" value="XM_007402620.1"/>
</dbReference>
<name>K5UH06_PHACS</name>
<organism evidence="1 2">
    <name type="scientific">Phanerochaete carnosa (strain HHB-10118-sp)</name>
    <name type="common">White-rot fungus</name>
    <name type="synonym">Peniophora carnosa</name>
    <dbReference type="NCBI Taxonomy" id="650164"/>
    <lineage>
        <taxon>Eukaryota</taxon>
        <taxon>Fungi</taxon>
        <taxon>Dikarya</taxon>
        <taxon>Basidiomycota</taxon>
        <taxon>Agaricomycotina</taxon>
        <taxon>Agaricomycetes</taxon>
        <taxon>Polyporales</taxon>
        <taxon>Phanerochaetaceae</taxon>
        <taxon>Phanerochaete</taxon>
    </lineage>
</organism>
<gene>
    <name evidence="1" type="ORF">PHACADRAFT_33753</name>
</gene>
<protein>
    <submittedName>
        <fullName evidence="1">Uncharacterized protein</fullName>
    </submittedName>
</protein>
<dbReference type="EMBL" id="JH930749">
    <property type="protein sequence ID" value="EKM48766.1"/>
    <property type="molecule type" value="Genomic_DNA"/>
</dbReference>